<feature type="transmembrane region" description="Helical" evidence="1">
    <location>
        <begin position="29"/>
        <end position="52"/>
    </location>
</feature>
<sequence length="71" mass="8105">MSVMVVIIYAILAIYEFIPLYKEKKWADFVVNAVLWTSSLIIVLLLCFNVEIPSPQAPVRKFIESIFGKQG</sequence>
<keyword evidence="1" id="KW-1133">Transmembrane helix</keyword>
<dbReference type="EMBL" id="AORV01000065">
    <property type="protein sequence ID" value="EMS69529.1"/>
    <property type="molecule type" value="Genomic_DNA"/>
</dbReference>
<dbReference type="PATRIC" id="fig|1195236.3.peg.5066"/>
<keyword evidence="1" id="KW-0472">Membrane</keyword>
<comment type="caution">
    <text evidence="2">The sequence shown here is derived from an EMBL/GenBank/DDBJ whole genome shotgun (WGS) entry which is preliminary data.</text>
</comment>
<proteinExistence type="predicted"/>
<dbReference type="eggNOG" id="ENOG503306S">
    <property type="taxonomic scope" value="Bacteria"/>
</dbReference>
<accession>S0FK45</accession>
<organism evidence="2 3">
    <name type="scientific">Ruminiclostridium cellobioparum subsp. termitidis CT1112</name>
    <dbReference type="NCBI Taxonomy" id="1195236"/>
    <lineage>
        <taxon>Bacteria</taxon>
        <taxon>Bacillati</taxon>
        <taxon>Bacillota</taxon>
        <taxon>Clostridia</taxon>
        <taxon>Eubacteriales</taxon>
        <taxon>Oscillospiraceae</taxon>
        <taxon>Ruminiclostridium</taxon>
    </lineage>
</organism>
<evidence type="ECO:0000256" key="1">
    <source>
        <dbReference type="SAM" id="Phobius"/>
    </source>
</evidence>
<keyword evidence="1" id="KW-0812">Transmembrane</keyword>
<protein>
    <submittedName>
        <fullName evidence="2">Putative proetin</fullName>
    </submittedName>
</protein>
<name>S0FK45_RUMCE</name>
<evidence type="ECO:0000313" key="2">
    <source>
        <dbReference type="EMBL" id="EMS69529.1"/>
    </source>
</evidence>
<dbReference type="Proteomes" id="UP000014155">
    <property type="component" value="Unassembled WGS sequence"/>
</dbReference>
<gene>
    <name evidence="2" type="ORF">CTER_4877a</name>
</gene>
<keyword evidence="3" id="KW-1185">Reference proteome</keyword>
<evidence type="ECO:0000313" key="3">
    <source>
        <dbReference type="Proteomes" id="UP000014155"/>
    </source>
</evidence>
<reference evidence="2 3" key="1">
    <citation type="journal article" date="2013" name="Genome Announc.">
        <title>Draft Genome Sequence of the Cellulolytic, Mesophilic, Anaerobic Bacterium Clostridium termitidis Strain CT1112 (DSM 5398).</title>
        <authorList>
            <person name="Lal S."/>
            <person name="Ramachandran U."/>
            <person name="Zhang X."/>
            <person name="Munir R."/>
            <person name="Sparling R."/>
            <person name="Levin D.B."/>
        </authorList>
    </citation>
    <scope>NUCLEOTIDE SEQUENCE [LARGE SCALE GENOMIC DNA]</scope>
    <source>
        <strain evidence="2 3">CT1112</strain>
    </source>
</reference>
<dbReference type="STRING" id="1195236.CTER_4877a"/>
<feature type="transmembrane region" description="Helical" evidence="1">
    <location>
        <begin position="6"/>
        <end position="22"/>
    </location>
</feature>
<dbReference type="AlphaFoldDB" id="S0FK45"/>